<sequence>MTASRNNTSLFTPPYSLHKYTGKILLGQEALTRFKGYDCWEGNQPIPVHHPDNLNRHRRVGRDQTTGIIGHQGSDVSRVTGDTRIRPVNRLDWEADRPE</sequence>
<name>A0A8X7BZV7_9ARAC</name>
<dbReference type="Proteomes" id="UP000886998">
    <property type="component" value="Unassembled WGS sequence"/>
</dbReference>
<accession>A0A8X7BZV7</accession>
<evidence type="ECO:0000313" key="2">
    <source>
        <dbReference type="Proteomes" id="UP000886998"/>
    </source>
</evidence>
<comment type="caution">
    <text evidence="1">The sequence shown here is derived from an EMBL/GenBank/DDBJ whole genome shotgun (WGS) entry which is preliminary data.</text>
</comment>
<dbReference type="AlphaFoldDB" id="A0A8X7BZV7"/>
<gene>
    <name evidence="1" type="ORF">TNIN_209311</name>
</gene>
<protein>
    <submittedName>
        <fullName evidence="1">Uncharacterized protein</fullName>
    </submittedName>
</protein>
<dbReference type="EMBL" id="BMAV01006825">
    <property type="protein sequence ID" value="GFY49098.1"/>
    <property type="molecule type" value="Genomic_DNA"/>
</dbReference>
<reference evidence="1" key="1">
    <citation type="submission" date="2020-08" db="EMBL/GenBank/DDBJ databases">
        <title>Multicomponent nature underlies the extraordinary mechanical properties of spider dragline silk.</title>
        <authorList>
            <person name="Kono N."/>
            <person name="Nakamura H."/>
            <person name="Mori M."/>
            <person name="Yoshida Y."/>
            <person name="Ohtoshi R."/>
            <person name="Malay A.D."/>
            <person name="Moran D.A.P."/>
            <person name="Tomita M."/>
            <person name="Numata K."/>
            <person name="Arakawa K."/>
        </authorList>
    </citation>
    <scope>NUCLEOTIDE SEQUENCE</scope>
</reference>
<keyword evidence="2" id="KW-1185">Reference proteome</keyword>
<evidence type="ECO:0000313" key="1">
    <source>
        <dbReference type="EMBL" id="GFY49098.1"/>
    </source>
</evidence>
<proteinExistence type="predicted"/>
<organism evidence="1 2">
    <name type="scientific">Trichonephila inaurata madagascariensis</name>
    <dbReference type="NCBI Taxonomy" id="2747483"/>
    <lineage>
        <taxon>Eukaryota</taxon>
        <taxon>Metazoa</taxon>
        <taxon>Ecdysozoa</taxon>
        <taxon>Arthropoda</taxon>
        <taxon>Chelicerata</taxon>
        <taxon>Arachnida</taxon>
        <taxon>Araneae</taxon>
        <taxon>Araneomorphae</taxon>
        <taxon>Entelegynae</taxon>
        <taxon>Araneoidea</taxon>
        <taxon>Nephilidae</taxon>
        <taxon>Trichonephila</taxon>
        <taxon>Trichonephila inaurata</taxon>
    </lineage>
</organism>